<gene>
    <name evidence="6" type="ORF">UFOPK2242_00650</name>
    <name evidence="7" type="ORF">UFOPK2925_01593</name>
    <name evidence="8" type="ORF">UFOPK2996_01239</name>
</gene>
<evidence type="ECO:0000313" key="7">
    <source>
        <dbReference type="EMBL" id="CAB4792713.1"/>
    </source>
</evidence>
<dbReference type="NCBIfam" id="TIGR00112">
    <property type="entry name" value="proC"/>
    <property type="match status" value="1"/>
</dbReference>
<dbReference type="GO" id="GO:0055129">
    <property type="term" value="P:L-proline biosynthetic process"/>
    <property type="evidence" value="ECO:0007669"/>
    <property type="project" value="TreeGrafter"/>
</dbReference>
<dbReference type="Gene3D" id="1.10.3730.10">
    <property type="entry name" value="ProC C-terminal domain-like"/>
    <property type="match status" value="1"/>
</dbReference>
<keyword evidence="2" id="KW-0521">NADP</keyword>
<dbReference type="Pfam" id="PF03807">
    <property type="entry name" value="F420_oxidored"/>
    <property type="match status" value="1"/>
</dbReference>
<dbReference type="InterPro" id="IPR053790">
    <property type="entry name" value="P5CR-like_CS"/>
</dbReference>
<dbReference type="InterPro" id="IPR008927">
    <property type="entry name" value="6-PGluconate_DH-like_C_sf"/>
</dbReference>
<dbReference type="SUPFAM" id="SSF48179">
    <property type="entry name" value="6-phosphogluconate dehydrogenase C-terminal domain-like"/>
    <property type="match status" value="1"/>
</dbReference>
<protein>
    <submittedName>
        <fullName evidence="6">Unannotated protein</fullName>
    </submittedName>
</protein>
<dbReference type="PANTHER" id="PTHR11645:SF0">
    <property type="entry name" value="PYRROLINE-5-CARBOXYLATE REDUCTASE 3"/>
    <property type="match status" value="1"/>
</dbReference>
<accession>A0A6J6L4F4</accession>
<feature type="domain" description="Pyrroline-5-carboxylate reductase catalytic N-terminal" evidence="4">
    <location>
        <begin position="3"/>
        <end position="98"/>
    </location>
</feature>
<sequence>MKRIAILGGGRMGEALLMGLLNGGYEASAISIAEQHLERCKEIEKNAPGVKVGADASTIVAGSDLVIVAVKPNDVASVLEGARDSILTSACILSIAAGITIADLESLVPGRAVIRAMPNTPALVGRGATAIVLSSLATESDAEMAEQVLGYVGIVERVTEDLIDAVTGLSGSGPAYIFLVIEALVDAGIQNGLPRELVERLVEQTVAGSIELLMASSEGPIELRAQVTSPGGTTAEGIRALEEHGLRAAITDAVTKARLRSIELGHRE</sequence>
<organism evidence="6">
    <name type="scientific">freshwater metagenome</name>
    <dbReference type="NCBI Taxonomy" id="449393"/>
    <lineage>
        <taxon>unclassified sequences</taxon>
        <taxon>metagenomes</taxon>
        <taxon>ecological metagenomes</taxon>
    </lineage>
</organism>
<dbReference type="AlphaFoldDB" id="A0A6J6L4F4"/>
<evidence type="ECO:0000256" key="2">
    <source>
        <dbReference type="ARBA" id="ARBA00022857"/>
    </source>
</evidence>
<dbReference type="InterPro" id="IPR029036">
    <property type="entry name" value="P5CR_dimer"/>
</dbReference>
<evidence type="ECO:0000259" key="4">
    <source>
        <dbReference type="Pfam" id="PF03807"/>
    </source>
</evidence>
<comment type="similarity">
    <text evidence="1">Belongs to the pyrroline-5-carboxylate reductase family.</text>
</comment>
<evidence type="ECO:0000259" key="5">
    <source>
        <dbReference type="Pfam" id="PF14748"/>
    </source>
</evidence>
<feature type="domain" description="Pyrroline-5-carboxylate reductase dimerisation" evidence="5">
    <location>
        <begin position="160"/>
        <end position="264"/>
    </location>
</feature>
<dbReference type="InterPro" id="IPR036291">
    <property type="entry name" value="NAD(P)-bd_dom_sf"/>
</dbReference>
<dbReference type="PANTHER" id="PTHR11645">
    <property type="entry name" value="PYRROLINE-5-CARBOXYLATE REDUCTASE"/>
    <property type="match status" value="1"/>
</dbReference>
<dbReference type="InterPro" id="IPR000304">
    <property type="entry name" value="Pyrroline-COOH_reductase"/>
</dbReference>
<reference evidence="6" key="1">
    <citation type="submission" date="2020-05" db="EMBL/GenBank/DDBJ databases">
        <authorList>
            <person name="Chiriac C."/>
            <person name="Salcher M."/>
            <person name="Ghai R."/>
            <person name="Kavagutti S V."/>
        </authorList>
    </citation>
    <scope>NUCLEOTIDE SEQUENCE</scope>
</reference>
<dbReference type="EMBL" id="CAEZZU010000308">
    <property type="protein sequence ID" value="CAB4792713.1"/>
    <property type="molecule type" value="Genomic_DNA"/>
</dbReference>
<dbReference type="GO" id="GO:0004735">
    <property type="term" value="F:pyrroline-5-carboxylate reductase activity"/>
    <property type="evidence" value="ECO:0007669"/>
    <property type="project" value="InterPro"/>
</dbReference>
<dbReference type="PROSITE" id="PS00521">
    <property type="entry name" value="P5CR"/>
    <property type="match status" value="1"/>
</dbReference>
<dbReference type="FunFam" id="1.10.3730.10:FF:000001">
    <property type="entry name" value="Pyrroline-5-carboxylate reductase"/>
    <property type="match status" value="1"/>
</dbReference>
<dbReference type="EMBL" id="CAFAAH010000188">
    <property type="protein sequence ID" value="CAB4804272.1"/>
    <property type="molecule type" value="Genomic_DNA"/>
</dbReference>
<dbReference type="InterPro" id="IPR028939">
    <property type="entry name" value="P5C_Rdtase_cat_N"/>
</dbReference>
<keyword evidence="3" id="KW-0560">Oxidoreductase</keyword>
<evidence type="ECO:0000256" key="3">
    <source>
        <dbReference type="ARBA" id="ARBA00023002"/>
    </source>
</evidence>
<evidence type="ECO:0000313" key="6">
    <source>
        <dbReference type="EMBL" id="CAB4655494.1"/>
    </source>
</evidence>
<name>A0A6J6L4F4_9ZZZZ</name>
<evidence type="ECO:0000256" key="1">
    <source>
        <dbReference type="ARBA" id="ARBA00005525"/>
    </source>
</evidence>
<dbReference type="SUPFAM" id="SSF51735">
    <property type="entry name" value="NAD(P)-binding Rossmann-fold domains"/>
    <property type="match status" value="1"/>
</dbReference>
<dbReference type="HAMAP" id="MF_01925">
    <property type="entry name" value="P5C_reductase"/>
    <property type="match status" value="1"/>
</dbReference>
<proteinExistence type="inferred from homology"/>
<evidence type="ECO:0000313" key="8">
    <source>
        <dbReference type="EMBL" id="CAB4804272.1"/>
    </source>
</evidence>
<dbReference type="PIRSF" id="PIRSF000193">
    <property type="entry name" value="Pyrrol-5-carb_rd"/>
    <property type="match status" value="1"/>
</dbReference>
<dbReference type="Gene3D" id="3.40.50.720">
    <property type="entry name" value="NAD(P)-binding Rossmann-like Domain"/>
    <property type="match status" value="1"/>
</dbReference>
<dbReference type="EMBL" id="CAEZWM010000063">
    <property type="protein sequence ID" value="CAB4655494.1"/>
    <property type="molecule type" value="Genomic_DNA"/>
</dbReference>
<dbReference type="Pfam" id="PF14748">
    <property type="entry name" value="P5CR_dimer"/>
    <property type="match status" value="1"/>
</dbReference>